<evidence type="ECO:0000256" key="7">
    <source>
        <dbReference type="SAM" id="SignalP"/>
    </source>
</evidence>
<dbReference type="EMBL" id="JARVKF010000279">
    <property type="protein sequence ID" value="KAK9419918.1"/>
    <property type="molecule type" value="Genomic_DNA"/>
</dbReference>
<dbReference type="InterPro" id="IPR001925">
    <property type="entry name" value="Porin_Euk"/>
</dbReference>
<dbReference type="InterPro" id="IPR017853">
    <property type="entry name" value="GH"/>
</dbReference>
<comment type="similarity">
    <text evidence="3">Belongs to the glycosyl hydrolase 17 family.</text>
</comment>
<keyword evidence="9" id="KW-1185">Reference proteome</keyword>
<name>A0ABR2UYZ7_9PEZI</name>
<protein>
    <recommendedName>
        <fullName evidence="4">glucan endo-1,3-beta-D-glucosidase</fullName>
        <ecNumber evidence="4">3.2.1.39</ecNumber>
    </recommendedName>
</protein>
<dbReference type="Proteomes" id="UP001408356">
    <property type="component" value="Unassembled WGS sequence"/>
</dbReference>
<dbReference type="Gene3D" id="3.20.20.80">
    <property type="entry name" value="Glycosidases"/>
    <property type="match status" value="1"/>
</dbReference>
<dbReference type="PANTHER" id="PTHR16631:SF13">
    <property type="entry name" value="GLUCAN ENDO-1,3-BETA-GLUCOSIDASE EGLC-RELATED"/>
    <property type="match status" value="1"/>
</dbReference>
<evidence type="ECO:0000256" key="5">
    <source>
        <dbReference type="ARBA" id="ARBA00022801"/>
    </source>
</evidence>
<dbReference type="PANTHER" id="PTHR16631">
    <property type="entry name" value="GLUCAN 1,3-BETA-GLUCOSIDASE"/>
    <property type="match status" value="1"/>
</dbReference>
<evidence type="ECO:0000256" key="3">
    <source>
        <dbReference type="ARBA" id="ARBA00008773"/>
    </source>
</evidence>
<evidence type="ECO:0000313" key="8">
    <source>
        <dbReference type="EMBL" id="KAK9419918.1"/>
    </source>
</evidence>
<evidence type="ECO:0000256" key="4">
    <source>
        <dbReference type="ARBA" id="ARBA00012780"/>
    </source>
</evidence>
<comment type="subcellular location">
    <subcellularLocation>
        <location evidence="2">Cell envelope</location>
    </subcellularLocation>
</comment>
<dbReference type="SUPFAM" id="SSF51445">
    <property type="entry name" value="(Trans)glycosidases"/>
    <property type="match status" value="1"/>
</dbReference>
<comment type="catalytic activity">
    <reaction evidence="1">
        <text>Hydrolysis of (1-&gt;3)-beta-D-glucosidic linkages in (1-&gt;3)-beta-D-glucans.</text>
        <dbReference type="EC" id="3.2.1.39"/>
    </reaction>
</comment>
<accession>A0ABR2UYZ7</accession>
<feature type="region of interest" description="Disordered" evidence="6">
    <location>
        <begin position="19"/>
        <end position="39"/>
    </location>
</feature>
<dbReference type="PROSITE" id="PS00558">
    <property type="entry name" value="EUKARYOTIC_PORIN"/>
    <property type="match status" value="1"/>
</dbReference>
<keyword evidence="7" id="KW-0732">Signal</keyword>
<evidence type="ECO:0000256" key="1">
    <source>
        <dbReference type="ARBA" id="ARBA00000382"/>
    </source>
</evidence>
<feature type="chain" id="PRO_5047128770" description="glucan endo-1,3-beta-D-glucosidase" evidence="7">
    <location>
        <begin position="22"/>
        <end position="379"/>
    </location>
</feature>
<keyword evidence="5" id="KW-0378">Hydrolase</keyword>
<evidence type="ECO:0000313" key="9">
    <source>
        <dbReference type="Proteomes" id="UP001408356"/>
    </source>
</evidence>
<sequence length="379" mass="39415">MRLSLALTGLAAVAVNASCKGRSSGSSTGSSTGASSGSAYNTTNPSYNTTSGAASSVSSAAALSSPTSSSASGNVKAASTSTTSAANSGIKGFNYGAFFLNQQALTQTDFEAEFNRANNLPGTSGWNSARLYTMIQWGTASDVIPAIPAAIATQTTLLLGLWISGGDAAIANELTALETAISTYGTAFTDLVVGISVGSEDLYRDANGEVGTSATYLLDCISQVRAKIADTGLANVPVGHVDTYDSFLNSTNTAVIEAIDWIGFDGYPYWETALPNSIEDAHERFYSGYNKTMALANGKPVYVTETGWPVSGDDQNLAVASVENARTYWETIACSLISSGINIWWYTLQESQYGDATPDFGVYGAGDLSTLTPSYDLSC</sequence>
<gene>
    <name evidence="8" type="ORF">SUNI508_06924</name>
</gene>
<proteinExistence type="inferred from homology"/>
<dbReference type="EC" id="3.2.1.39" evidence="4"/>
<reference evidence="8 9" key="1">
    <citation type="journal article" date="2024" name="J. Plant Pathol.">
        <title>Sequence and assembly of the genome of Seiridium unicorne, isolate CBS 538.82, causal agent of cypress canker disease.</title>
        <authorList>
            <person name="Scali E."/>
            <person name="Rocca G.D."/>
            <person name="Danti R."/>
            <person name="Garbelotto M."/>
            <person name="Barberini S."/>
            <person name="Baroncelli R."/>
            <person name="Emiliani G."/>
        </authorList>
    </citation>
    <scope>NUCLEOTIDE SEQUENCE [LARGE SCALE GENOMIC DNA]</scope>
    <source>
        <strain evidence="8 9">BM-138-508</strain>
    </source>
</reference>
<feature type="signal peptide" evidence="7">
    <location>
        <begin position="1"/>
        <end position="21"/>
    </location>
</feature>
<dbReference type="InterPro" id="IPR050732">
    <property type="entry name" value="Beta-glucan_modifiers"/>
</dbReference>
<organism evidence="8 9">
    <name type="scientific">Seiridium unicorne</name>
    <dbReference type="NCBI Taxonomy" id="138068"/>
    <lineage>
        <taxon>Eukaryota</taxon>
        <taxon>Fungi</taxon>
        <taxon>Dikarya</taxon>
        <taxon>Ascomycota</taxon>
        <taxon>Pezizomycotina</taxon>
        <taxon>Sordariomycetes</taxon>
        <taxon>Xylariomycetidae</taxon>
        <taxon>Amphisphaeriales</taxon>
        <taxon>Sporocadaceae</taxon>
        <taxon>Seiridium</taxon>
    </lineage>
</organism>
<evidence type="ECO:0000256" key="2">
    <source>
        <dbReference type="ARBA" id="ARBA00004196"/>
    </source>
</evidence>
<feature type="compositionally biased region" description="Low complexity" evidence="6">
    <location>
        <begin position="23"/>
        <end position="39"/>
    </location>
</feature>
<evidence type="ECO:0000256" key="6">
    <source>
        <dbReference type="SAM" id="MobiDB-lite"/>
    </source>
</evidence>
<comment type="caution">
    <text evidence="8">The sequence shown here is derived from an EMBL/GenBank/DDBJ whole genome shotgun (WGS) entry which is preliminary data.</text>
</comment>